<dbReference type="AlphaFoldDB" id="A0A4Q2SVD9"/>
<dbReference type="Proteomes" id="UP000291088">
    <property type="component" value="Unassembled WGS sequence"/>
</dbReference>
<dbReference type="RefSeq" id="WP_129333428.1">
    <property type="nucleotide sequence ID" value="NZ_SDVB01000253.1"/>
</dbReference>
<protein>
    <submittedName>
        <fullName evidence="2">Uncharacterized protein</fullName>
    </submittedName>
</protein>
<evidence type="ECO:0000256" key="1">
    <source>
        <dbReference type="SAM" id="Coils"/>
    </source>
</evidence>
<comment type="caution">
    <text evidence="2">The sequence shown here is derived from an EMBL/GenBank/DDBJ whole genome shotgun (WGS) entry which is preliminary data.</text>
</comment>
<reference evidence="2 3" key="1">
    <citation type="submission" date="2019-01" db="EMBL/GenBank/DDBJ databases">
        <authorList>
            <person name="Deng T."/>
        </authorList>
    </citation>
    <scope>NUCLEOTIDE SEQUENCE [LARGE SCALE GENOMIC DNA]</scope>
    <source>
        <strain evidence="2 3">F8825</strain>
    </source>
</reference>
<evidence type="ECO:0000313" key="2">
    <source>
        <dbReference type="EMBL" id="RYC10036.1"/>
    </source>
</evidence>
<proteinExistence type="predicted"/>
<dbReference type="EMBL" id="SDVB01000253">
    <property type="protein sequence ID" value="RYC10036.1"/>
    <property type="molecule type" value="Genomic_DNA"/>
</dbReference>
<dbReference type="OrthoDB" id="8282842at2"/>
<name>A0A4Q2SVD9_9HYPH</name>
<sequence>MTLDEARAIYKRAEVTAGFASDEWVRLHDAEVGRPQIGARDSMTGEVQVLATVERGCAFDDEELLFNAPIFLRAVLTVAQEAFEVIRRQKREIEQLQAKKEKASLAQQCAIACGDAAFLRWLFEVHGVETTDRIHIATRVRTMLAVQSRAELDTDPAAAARWRRMYGDFKQWMKGR</sequence>
<keyword evidence="1" id="KW-0175">Coiled coil</keyword>
<gene>
    <name evidence="2" type="ORF">EUU22_18340</name>
</gene>
<evidence type="ECO:0000313" key="3">
    <source>
        <dbReference type="Proteomes" id="UP000291088"/>
    </source>
</evidence>
<keyword evidence="3" id="KW-1185">Reference proteome</keyword>
<feature type="coiled-coil region" evidence="1">
    <location>
        <begin position="79"/>
        <end position="106"/>
    </location>
</feature>
<accession>A0A4Q2SVD9</accession>
<organism evidence="2 3">
    <name type="scientific">Ciceribacter ferrooxidans</name>
    <dbReference type="NCBI Taxonomy" id="2509717"/>
    <lineage>
        <taxon>Bacteria</taxon>
        <taxon>Pseudomonadati</taxon>
        <taxon>Pseudomonadota</taxon>
        <taxon>Alphaproteobacteria</taxon>
        <taxon>Hyphomicrobiales</taxon>
        <taxon>Rhizobiaceae</taxon>
        <taxon>Ciceribacter</taxon>
    </lineage>
</organism>